<dbReference type="RefSeq" id="WP_354447472.1">
    <property type="nucleotide sequence ID" value="NZ_JBEPSH010000009.1"/>
</dbReference>
<dbReference type="PROSITE" id="PS51352">
    <property type="entry name" value="THIOREDOXIN_2"/>
    <property type="match status" value="1"/>
</dbReference>
<dbReference type="CDD" id="cd02966">
    <property type="entry name" value="TlpA_like_family"/>
    <property type="match status" value="1"/>
</dbReference>
<dbReference type="PANTHER" id="PTHR42852">
    <property type="entry name" value="THIOL:DISULFIDE INTERCHANGE PROTEIN DSBE"/>
    <property type="match status" value="1"/>
</dbReference>
<dbReference type="InterPro" id="IPR013766">
    <property type="entry name" value="Thioredoxin_domain"/>
</dbReference>
<dbReference type="InterPro" id="IPR000866">
    <property type="entry name" value="AhpC/TSA"/>
</dbReference>
<dbReference type="InterPro" id="IPR050553">
    <property type="entry name" value="Thioredoxin_ResA/DsbE_sf"/>
</dbReference>
<proteinExistence type="predicted"/>
<name>A0ABV2QEH8_9BURK</name>
<feature type="domain" description="Thioredoxin" evidence="1">
    <location>
        <begin position="19"/>
        <end position="168"/>
    </location>
</feature>
<sequence>MSLSRRRFVQGACLAAPSLAVQGQKPTAPPMPADGSVFRLGAVPLLDGGRFEPAQAQGKVLVVYWWASWCPFCALQSPEMQKLWDSQRARGLQMLGLSIDKKPEEAVSYLKKKAYTFPSAWMSPEVARLYPKPDGLPVTIVIGKDGRVAQTEKGQLFPEDVEQLARWI</sequence>
<dbReference type="Gene3D" id="3.40.30.10">
    <property type="entry name" value="Glutaredoxin"/>
    <property type="match status" value="1"/>
</dbReference>
<dbReference type="InterPro" id="IPR036249">
    <property type="entry name" value="Thioredoxin-like_sf"/>
</dbReference>
<protein>
    <submittedName>
        <fullName evidence="2">Peroxiredoxin</fullName>
    </submittedName>
</protein>
<dbReference type="SUPFAM" id="SSF52833">
    <property type="entry name" value="Thioredoxin-like"/>
    <property type="match status" value="1"/>
</dbReference>
<dbReference type="PROSITE" id="PS51318">
    <property type="entry name" value="TAT"/>
    <property type="match status" value="1"/>
</dbReference>
<keyword evidence="3" id="KW-1185">Reference proteome</keyword>
<dbReference type="InterPro" id="IPR006311">
    <property type="entry name" value="TAT_signal"/>
</dbReference>
<organism evidence="2 3">
    <name type="scientific">Ottowia thiooxydans</name>
    <dbReference type="NCBI Taxonomy" id="219182"/>
    <lineage>
        <taxon>Bacteria</taxon>
        <taxon>Pseudomonadati</taxon>
        <taxon>Pseudomonadota</taxon>
        <taxon>Betaproteobacteria</taxon>
        <taxon>Burkholderiales</taxon>
        <taxon>Comamonadaceae</taxon>
        <taxon>Ottowia</taxon>
    </lineage>
</organism>
<reference evidence="2 3" key="1">
    <citation type="submission" date="2024-06" db="EMBL/GenBank/DDBJ databases">
        <title>Sorghum-associated microbial communities from plants grown in Nebraska, USA.</title>
        <authorList>
            <person name="Schachtman D."/>
        </authorList>
    </citation>
    <scope>NUCLEOTIDE SEQUENCE [LARGE SCALE GENOMIC DNA]</scope>
    <source>
        <strain evidence="2 3">2709</strain>
    </source>
</reference>
<comment type="caution">
    <text evidence="2">The sequence shown here is derived from an EMBL/GenBank/DDBJ whole genome shotgun (WGS) entry which is preliminary data.</text>
</comment>
<dbReference type="Proteomes" id="UP001549320">
    <property type="component" value="Unassembled WGS sequence"/>
</dbReference>
<evidence type="ECO:0000313" key="3">
    <source>
        <dbReference type="Proteomes" id="UP001549320"/>
    </source>
</evidence>
<dbReference type="Pfam" id="PF00578">
    <property type="entry name" value="AhpC-TSA"/>
    <property type="match status" value="1"/>
</dbReference>
<gene>
    <name evidence="2" type="ORF">ABIE13_004538</name>
</gene>
<dbReference type="EMBL" id="JBEPSH010000009">
    <property type="protein sequence ID" value="MET4579410.1"/>
    <property type="molecule type" value="Genomic_DNA"/>
</dbReference>
<evidence type="ECO:0000259" key="1">
    <source>
        <dbReference type="PROSITE" id="PS51352"/>
    </source>
</evidence>
<evidence type="ECO:0000313" key="2">
    <source>
        <dbReference type="EMBL" id="MET4579410.1"/>
    </source>
</evidence>
<dbReference type="PANTHER" id="PTHR42852:SF17">
    <property type="entry name" value="THIOREDOXIN-LIKE PROTEIN HI_1115"/>
    <property type="match status" value="1"/>
</dbReference>
<accession>A0ABV2QEH8</accession>